<dbReference type="RefSeq" id="WP_218564355.1">
    <property type="nucleotide sequence ID" value="NZ_UGHF01000001.1"/>
</dbReference>
<gene>
    <name evidence="1" type="primary">hemG</name>
    <name evidence="1" type="ORF">NCTC1659_00842</name>
</gene>
<proteinExistence type="predicted"/>
<dbReference type="Proteomes" id="UP000254329">
    <property type="component" value="Unassembled WGS sequence"/>
</dbReference>
<dbReference type="EMBL" id="UGHF01000001">
    <property type="protein sequence ID" value="STO59586.1"/>
    <property type="molecule type" value="Genomic_DNA"/>
</dbReference>
<sequence>MGKLKIAEYLATKYIPHFCLLYRYSWFDRTMIKFMMKMTSGETDRIKEAKYTVLCSSCTKPKKIKQLISKESLWLNKAKGFLIHNKSSITSR</sequence>
<reference evidence="1 2" key="1">
    <citation type="submission" date="2018-06" db="EMBL/GenBank/DDBJ databases">
        <authorList>
            <consortium name="Pathogen Informatics"/>
            <person name="Doyle S."/>
        </authorList>
    </citation>
    <scope>NUCLEOTIDE SEQUENCE [LARGE SCALE GENOMIC DNA]</scope>
    <source>
        <strain evidence="1 2">NCTC1659</strain>
    </source>
</reference>
<keyword evidence="1" id="KW-0560">Oxidoreductase</keyword>
<dbReference type="EC" id="1.3.5.3" evidence="1"/>
<dbReference type="EC" id="1.3.3.4" evidence="1"/>
<name>A0A377HUJ3_9PAST</name>
<dbReference type="GO" id="GO:0004729">
    <property type="term" value="F:oxygen-dependent protoporphyrinogen oxidase activity"/>
    <property type="evidence" value="ECO:0007669"/>
    <property type="project" value="UniProtKB-EC"/>
</dbReference>
<keyword evidence="2" id="KW-1185">Reference proteome</keyword>
<protein>
    <submittedName>
        <fullName evidence="1">Protoporphyrinogen oxidase</fullName>
        <ecNumber evidence="1">1.3.3.4</ecNumber>
        <ecNumber evidence="1">1.3.5.3</ecNumber>
    </submittedName>
</protein>
<evidence type="ECO:0000313" key="1">
    <source>
        <dbReference type="EMBL" id="STO59586.1"/>
    </source>
</evidence>
<accession>A0A377HUJ3</accession>
<dbReference type="AlphaFoldDB" id="A0A377HUJ3"/>
<evidence type="ECO:0000313" key="2">
    <source>
        <dbReference type="Proteomes" id="UP000254329"/>
    </source>
</evidence>
<organism evidence="1 2">
    <name type="scientific">Canicola haemoglobinophilus</name>
    <dbReference type="NCBI Taxonomy" id="733"/>
    <lineage>
        <taxon>Bacteria</taxon>
        <taxon>Pseudomonadati</taxon>
        <taxon>Pseudomonadota</taxon>
        <taxon>Gammaproteobacteria</taxon>
        <taxon>Pasteurellales</taxon>
        <taxon>Pasteurellaceae</taxon>
        <taxon>Canicola</taxon>
    </lineage>
</organism>